<dbReference type="Proteomes" id="UP001329915">
    <property type="component" value="Chromosome"/>
</dbReference>
<proteinExistence type="predicted"/>
<accession>A0AAU0UPU7</accession>
<dbReference type="AlphaFoldDB" id="A0AAU0UPU7"/>
<gene>
    <name evidence="2" type="ORF">MFMK1_002226</name>
</gene>
<organism evidence="2 3">
    <name type="scientific">Metallumcola ferriviriculae</name>
    <dbReference type="NCBI Taxonomy" id="3039180"/>
    <lineage>
        <taxon>Bacteria</taxon>
        <taxon>Bacillati</taxon>
        <taxon>Bacillota</taxon>
        <taxon>Clostridia</taxon>
        <taxon>Neomoorellales</taxon>
        <taxon>Desulfitibacteraceae</taxon>
        <taxon>Metallumcola</taxon>
    </lineage>
</organism>
<evidence type="ECO:0000313" key="3">
    <source>
        <dbReference type="Proteomes" id="UP001329915"/>
    </source>
</evidence>
<dbReference type="InterPro" id="IPR011322">
    <property type="entry name" value="N-reg_PII-like_a/b"/>
</dbReference>
<dbReference type="EMBL" id="CP121694">
    <property type="protein sequence ID" value="WRO22397.1"/>
    <property type="molecule type" value="Genomic_DNA"/>
</dbReference>
<keyword evidence="3" id="KW-1185">Reference proteome</keyword>
<dbReference type="KEGG" id="dbc:MFMK1_002226"/>
<dbReference type="RefSeq" id="WP_366921810.1">
    <property type="nucleotide sequence ID" value="NZ_CP121694.1"/>
</dbReference>
<name>A0AAU0UPU7_9FIRM</name>
<dbReference type="Pfam" id="PF09413">
    <property type="entry name" value="DUF2007"/>
    <property type="match status" value="1"/>
</dbReference>
<dbReference type="InterPro" id="IPR018551">
    <property type="entry name" value="DUF2007"/>
</dbReference>
<dbReference type="Gene3D" id="3.30.70.790">
    <property type="entry name" value="UreE, C-terminal domain"/>
    <property type="match status" value="1"/>
</dbReference>
<protein>
    <submittedName>
        <fullName evidence="2">DUF2007 domain-containing protein</fullName>
    </submittedName>
</protein>
<reference evidence="2 3" key="1">
    <citation type="submission" date="2023-04" db="EMBL/GenBank/DDBJ databases">
        <authorList>
            <person name="Hsu D."/>
        </authorList>
    </citation>
    <scope>NUCLEOTIDE SEQUENCE [LARGE SCALE GENOMIC DNA]</scope>
    <source>
        <strain evidence="2 3">MK1</strain>
    </source>
</reference>
<evidence type="ECO:0000259" key="1">
    <source>
        <dbReference type="Pfam" id="PF09413"/>
    </source>
</evidence>
<sequence length="74" mass="8504">MSDKKSPVAVYSTFDQVKMTIARSILEGAGIWSFVKGERVRNMPFNYLDGPMQIMVKVEDLEEVECLLQDFLEE</sequence>
<evidence type="ECO:0000313" key="2">
    <source>
        <dbReference type="EMBL" id="WRO22397.1"/>
    </source>
</evidence>
<feature type="domain" description="DUF2007" evidence="1">
    <location>
        <begin position="9"/>
        <end position="70"/>
    </location>
</feature>
<dbReference type="SUPFAM" id="SSF54913">
    <property type="entry name" value="GlnB-like"/>
    <property type="match status" value="1"/>
</dbReference>